<evidence type="ECO:0000313" key="1">
    <source>
        <dbReference type="EMBL" id="PIK17523.1"/>
    </source>
</evidence>
<evidence type="ECO:0000313" key="2">
    <source>
        <dbReference type="Proteomes" id="UP000229111"/>
    </source>
</evidence>
<dbReference type="AlphaFoldDB" id="A0AAJ3RGV0"/>
<organism evidence="1 2">
    <name type="scientific">Prevotella intermedia</name>
    <dbReference type="NCBI Taxonomy" id="28131"/>
    <lineage>
        <taxon>Bacteria</taxon>
        <taxon>Pseudomonadati</taxon>
        <taxon>Bacteroidota</taxon>
        <taxon>Bacteroidia</taxon>
        <taxon>Bacteroidales</taxon>
        <taxon>Prevotellaceae</taxon>
        <taxon>Prevotella</taxon>
    </lineage>
</organism>
<proteinExistence type="predicted"/>
<accession>A0AAJ3RGV0</accession>
<gene>
    <name evidence="1" type="ORF">CTI16_11105</name>
</gene>
<reference evidence="1 2" key="1">
    <citation type="submission" date="2017-11" db="EMBL/GenBank/DDBJ databases">
        <title>Genome sequencing of Prevotella intermedia KCOM 1101.</title>
        <authorList>
            <person name="Kook J.-K."/>
            <person name="Park S.-N."/>
            <person name="Lim Y.K."/>
        </authorList>
    </citation>
    <scope>NUCLEOTIDE SEQUENCE [LARGE SCALE GENOMIC DNA]</scope>
    <source>
        <strain evidence="1 2">KCOM 1101</strain>
    </source>
</reference>
<comment type="caution">
    <text evidence="1">The sequence shown here is derived from an EMBL/GenBank/DDBJ whole genome shotgun (WGS) entry which is preliminary data.</text>
</comment>
<sequence>MLLNLITSKNCSDLASLQRKEKQTIVAADNKNKGTKIFCKVNGLLKILVLQRQKTAFIL</sequence>
<dbReference type="Proteomes" id="UP000229111">
    <property type="component" value="Unassembled WGS sequence"/>
</dbReference>
<name>A0AAJ3RGV0_PREIN</name>
<dbReference type="EMBL" id="PEKM01000002">
    <property type="protein sequence ID" value="PIK17523.1"/>
    <property type="molecule type" value="Genomic_DNA"/>
</dbReference>
<protein>
    <submittedName>
        <fullName evidence="1">Uncharacterized protein</fullName>
    </submittedName>
</protein>